<evidence type="ECO:0008006" key="3">
    <source>
        <dbReference type="Google" id="ProtNLM"/>
    </source>
</evidence>
<name>A0AAW1J3R2_SAPOF</name>
<keyword evidence="2" id="KW-1185">Reference proteome</keyword>
<sequence>MAEFHNAHTCVLIVTNVWARGIDVQQLCFCGVSLEDKDNKGGKDFPFHGLGLPIQQIETLLKFVNHNRLMTKSHYISCG</sequence>
<protein>
    <recommendedName>
        <fullName evidence="3">Helicase C-terminal domain-containing protein</fullName>
    </recommendedName>
</protein>
<reference evidence="1" key="1">
    <citation type="submission" date="2024-03" db="EMBL/GenBank/DDBJ databases">
        <title>WGS assembly of Saponaria officinalis var. Norfolk2.</title>
        <authorList>
            <person name="Jenkins J."/>
            <person name="Shu S."/>
            <person name="Grimwood J."/>
            <person name="Barry K."/>
            <person name="Goodstein D."/>
            <person name="Schmutz J."/>
            <person name="Leebens-Mack J."/>
            <person name="Osbourn A."/>
        </authorList>
    </citation>
    <scope>NUCLEOTIDE SEQUENCE [LARGE SCALE GENOMIC DNA]</scope>
    <source>
        <strain evidence="1">JIC</strain>
    </source>
</reference>
<gene>
    <name evidence="1" type="ORF">RND81_08G074100</name>
</gene>
<evidence type="ECO:0000313" key="2">
    <source>
        <dbReference type="Proteomes" id="UP001443914"/>
    </source>
</evidence>
<organism evidence="1 2">
    <name type="scientific">Saponaria officinalis</name>
    <name type="common">Common soapwort</name>
    <name type="synonym">Lychnis saponaria</name>
    <dbReference type="NCBI Taxonomy" id="3572"/>
    <lineage>
        <taxon>Eukaryota</taxon>
        <taxon>Viridiplantae</taxon>
        <taxon>Streptophyta</taxon>
        <taxon>Embryophyta</taxon>
        <taxon>Tracheophyta</taxon>
        <taxon>Spermatophyta</taxon>
        <taxon>Magnoliopsida</taxon>
        <taxon>eudicotyledons</taxon>
        <taxon>Gunneridae</taxon>
        <taxon>Pentapetalae</taxon>
        <taxon>Caryophyllales</taxon>
        <taxon>Caryophyllaceae</taxon>
        <taxon>Caryophylleae</taxon>
        <taxon>Saponaria</taxon>
    </lineage>
</organism>
<comment type="caution">
    <text evidence="1">The sequence shown here is derived from an EMBL/GenBank/DDBJ whole genome shotgun (WGS) entry which is preliminary data.</text>
</comment>
<dbReference type="EMBL" id="JBDFQZ010000008">
    <property type="protein sequence ID" value="KAK9697973.1"/>
    <property type="molecule type" value="Genomic_DNA"/>
</dbReference>
<evidence type="ECO:0000313" key="1">
    <source>
        <dbReference type="EMBL" id="KAK9697973.1"/>
    </source>
</evidence>
<dbReference type="AlphaFoldDB" id="A0AAW1J3R2"/>
<accession>A0AAW1J3R2</accession>
<proteinExistence type="predicted"/>
<dbReference type="Proteomes" id="UP001443914">
    <property type="component" value="Unassembled WGS sequence"/>
</dbReference>